<dbReference type="OrthoDB" id="5398685at2759"/>
<evidence type="ECO:0000313" key="3">
    <source>
        <dbReference type="Proteomes" id="UP000011777"/>
    </source>
</evidence>
<evidence type="ECO:0000256" key="1">
    <source>
        <dbReference type="SAM" id="Coils"/>
    </source>
</evidence>
<keyword evidence="3" id="KW-1185">Reference proteome</keyword>
<dbReference type="OMA" id="NETNETY"/>
<comment type="caution">
    <text evidence="2">The sequence shown here is derived from an EMBL/GenBank/DDBJ whole genome shotgun (WGS) entry which is preliminary data.</text>
</comment>
<dbReference type="AlphaFoldDB" id="M3HPH1"/>
<gene>
    <name evidence="2" type="ORF">G210_5856</name>
</gene>
<organism evidence="2 3">
    <name type="scientific">Candida maltosa (strain Xu316)</name>
    <name type="common">Yeast</name>
    <dbReference type="NCBI Taxonomy" id="1245528"/>
    <lineage>
        <taxon>Eukaryota</taxon>
        <taxon>Fungi</taxon>
        <taxon>Dikarya</taxon>
        <taxon>Ascomycota</taxon>
        <taxon>Saccharomycotina</taxon>
        <taxon>Pichiomycetes</taxon>
        <taxon>Debaryomycetaceae</taxon>
        <taxon>Candida/Lodderomyces clade</taxon>
        <taxon>Candida</taxon>
    </lineage>
</organism>
<reference evidence="2 3" key="1">
    <citation type="submission" date="2013-02" db="EMBL/GenBank/DDBJ databases">
        <title>Genome sequence of Candida maltosa Xu316, a potential industrial strain for xylitol and ethanol production.</title>
        <authorList>
            <person name="Yu J."/>
            <person name="Wang Q."/>
            <person name="Geng X."/>
            <person name="Bao W."/>
            <person name="He P."/>
            <person name="Cai J."/>
        </authorList>
    </citation>
    <scope>NUCLEOTIDE SEQUENCE [LARGE SCALE GENOMIC DNA]</scope>
    <source>
        <strain evidence="3">Xu316</strain>
    </source>
</reference>
<dbReference type="HOGENOM" id="CLU_204258_0_0_1"/>
<proteinExistence type="predicted"/>
<keyword evidence="1" id="KW-0175">Coiled coil</keyword>
<dbReference type="Proteomes" id="UP000011777">
    <property type="component" value="Unassembled WGS sequence"/>
</dbReference>
<accession>M3HPH1</accession>
<protein>
    <submittedName>
        <fullName evidence="2">Uncharacterized protein</fullName>
    </submittedName>
</protein>
<feature type="coiled-coil region" evidence="1">
    <location>
        <begin position="9"/>
        <end position="50"/>
    </location>
</feature>
<dbReference type="EMBL" id="AOGT01000692">
    <property type="protein sequence ID" value="EMG49377.1"/>
    <property type="molecule type" value="Genomic_DNA"/>
</dbReference>
<sequence>MTQDNPADIADAYKQLTAAEKQAENLEKWLDSFEAKLDSLLQETEDVQKSSTTETQPKEETK</sequence>
<name>M3HPH1_CANMX</name>
<dbReference type="eggNOG" id="ENOG502RQD9">
    <property type="taxonomic scope" value="Eukaryota"/>
</dbReference>
<evidence type="ECO:0000313" key="2">
    <source>
        <dbReference type="EMBL" id="EMG49377.1"/>
    </source>
</evidence>